<dbReference type="RefSeq" id="WP_043579654.1">
    <property type="nucleotide sequence ID" value="NZ_CP142381.1"/>
</dbReference>
<evidence type="ECO:0000313" key="7">
    <source>
        <dbReference type="EMBL" id="MBW8286471.1"/>
    </source>
</evidence>
<dbReference type="SUPFAM" id="SSF52283">
    <property type="entry name" value="Formate/glycerate dehydrogenase catalytic domain-like"/>
    <property type="match status" value="1"/>
</dbReference>
<comment type="caution">
    <text evidence="7">The sequence shown here is derived from an EMBL/GenBank/DDBJ whole genome shotgun (WGS) entry which is preliminary data.</text>
</comment>
<gene>
    <name evidence="7" type="ORF">KIF53_02325</name>
</gene>
<dbReference type="PANTHER" id="PTHR42789">
    <property type="entry name" value="D-ISOMER SPECIFIC 2-HYDROXYACID DEHYDROGENASE FAMILY PROTEIN (AFU_ORTHOLOGUE AFUA_6G10090)"/>
    <property type="match status" value="1"/>
</dbReference>
<dbReference type="Pfam" id="PF00389">
    <property type="entry name" value="2-Hacid_dh"/>
    <property type="match status" value="1"/>
</dbReference>
<evidence type="ECO:0000256" key="3">
    <source>
        <dbReference type="ARBA" id="ARBA00023027"/>
    </source>
</evidence>
<evidence type="ECO:0000256" key="2">
    <source>
        <dbReference type="ARBA" id="ARBA00023002"/>
    </source>
</evidence>
<organism evidence="7 8">
    <name type="scientific">Chromobacterium subtsugae</name>
    <dbReference type="NCBI Taxonomy" id="251747"/>
    <lineage>
        <taxon>Bacteria</taxon>
        <taxon>Pseudomonadati</taxon>
        <taxon>Pseudomonadota</taxon>
        <taxon>Betaproteobacteria</taxon>
        <taxon>Neisseriales</taxon>
        <taxon>Chromobacteriaceae</taxon>
        <taxon>Chromobacterium</taxon>
    </lineage>
</organism>
<feature type="domain" description="D-isomer specific 2-hydroxyacid dehydrogenase NAD-binding" evidence="6">
    <location>
        <begin position="114"/>
        <end position="287"/>
    </location>
</feature>
<dbReference type="PANTHER" id="PTHR42789:SF1">
    <property type="entry name" value="D-ISOMER SPECIFIC 2-HYDROXYACID DEHYDROGENASE FAMILY PROTEIN (AFU_ORTHOLOGUE AFUA_6G10090)"/>
    <property type="match status" value="1"/>
</dbReference>
<dbReference type="Gene3D" id="3.40.50.720">
    <property type="entry name" value="NAD(P)-binding Rossmann-like Domain"/>
    <property type="match status" value="2"/>
</dbReference>
<proteinExistence type="inferred from homology"/>
<dbReference type="CDD" id="cd12169">
    <property type="entry name" value="PGDH_like_1"/>
    <property type="match status" value="1"/>
</dbReference>
<feature type="domain" description="D-isomer specific 2-hydroxyacid dehydrogenase catalytic" evidence="5">
    <location>
        <begin position="51"/>
        <end position="313"/>
    </location>
</feature>
<evidence type="ECO:0000259" key="6">
    <source>
        <dbReference type="Pfam" id="PF02826"/>
    </source>
</evidence>
<name>A0ABS7F9M0_9NEIS</name>
<reference evidence="7 8" key="1">
    <citation type="submission" date="2021-05" db="EMBL/GenBank/DDBJ databases">
        <title>Draft Whole Genome Sequencing Of Biosensor Chromobacterium violaceum Strain CV026 Reveals A Regulatory RNA In Chromobacterium violaceum Phenotype Regulatory Network.</title>
        <authorList>
            <person name="Hong K.W."/>
            <person name="Chan K.G."/>
            <person name="Chang C.-Y."/>
        </authorList>
    </citation>
    <scope>NUCLEOTIDE SEQUENCE [LARGE SCALE GENOMIC DNA]</scope>
    <source>
        <strain evidence="7 8">ATCC 31532</strain>
    </source>
</reference>
<keyword evidence="3" id="KW-0520">NAD</keyword>
<keyword evidence="8" id="KW-1185">Reference proteome</keyword>
<dbReference type="InterPro" id="IPR006139">
    <property type="entry name" value="D-isomer_2_OHA_DH_cat_dom"/>
</dbReference>
<evidence type="ECO:0000256" key="1">
    <source>
        <dbReference type="ARBA" id="ARBA00005854"/>
    </source>
</evidence>
<dbReference type="Pfam" id="PF02826">
    <property type="entry name" value="2-Hacid_dh_C"/>
    <property type="match status" value="1"/>
</dbReference>
<accession>A0ABS7F9M0</accession>
<comment type="similarity">
    <text evidence="1 4">Belongs to the D-isomer specific 2-hydroxyacid dehydrogenase family.</text>
</comment>
<dbReference type="SUPFAM" id="SSF51735">
    <property type="entry name" value="NAD(P)-binding Rossmann-fold domains"/>
    <property type="match status" value="1"/>
</dbReference>
<evidence type="ECO:0000259" key="5">
    <source>
        <dbReference type="Pfam" id="PF00389"/>
    </source>
</evidence>
<sequence>MTAISLLVADDYQLASRQIAALHQNPNYPCRALGDLARDPQADALLAQAQGLLLIRERTVVDAALLARMPKLKLVSQTGKLARNIDIAACSAAGVAVVEGSGSPYAPAELAWLLIMAARRRLAENLDSLRAGHWQGPIGRAVRGQTLGILGFGKIGKLVAGYGQAFGMDVLVWGSERARAEARELGYRAAACRADFFAAADVVSLHQRLVPATAGGVTQADLAAMKPDALLVNTSRAELIAPGALEAALDAGRPGFAALDVFEQEPIYDPGHPLLLRPNVLCSPHLGYAEQASYRQYLEIAHRNAVRFFEGDASHVLNPEALA</sequence>
<dbReference type="InterPro" id="IPR006140">
    <property type="entry name" value="D-isomer_DH_NAD-bd"/>
</dbReference>
<dbReference type="InterPro" id="IPR050857">
    <property type="entry name" value="D-2-hydroxyacid_DH"/>
</dbReference>
<keyword evidence="2 4" id="KW-0560">Oxidoreductase</keyword>
<dbReference type="Proteomes" id="UP000711178">
    <property type="component" value="Unassembled WGS sequence"/>
</dbReference>
<evidence type="ECO:0000313" key="8">
    <source>
        <dbReference type="Proteomes" id="UP000711178"/>
    </source>
</evidence>
<protein>
    <submittedName>
        <fullName evidence="7">D-2-hydroxyacid dehydrogenase family protein</fullName>
    </submittedName>
</protein>
<dbReference type="EMBL" id="JAHDTB010000001">
    <property type="protein sequence ID" value="MBW8286471.1"/>
    <property type="molecule type" value="Genomic_DNA"/>
</dbReference>
<dbReference type="InterPro" id="IPR036291">
    <property type="entry name" value="NAD(P)-bd_dom_sf"/>
</dbReference>
<dbReference type="GeneID" id="89687845"/>
<evidence type="ECO:0000256" key="4">
    <source>
        <dbReference type="RuleBase" id="RU003719"/>
    </source>
</evidence>